<feature type="transmembrane region" description="Helical" evidence="13">
    <location>
        <begin position="372"/>
        <end position="391"/>
    </location>
</feature>
<evidence type="ECO:0000256" key="6">
    <source>
        <dbReference type="ARBA" id="ARBA00022857"/>
    </source>
</evidence>
<evidence type="ECO:0000256" key="9">
    <source>
        <dbReference type="ARBA" id="ARBA00023002"/>
    </source>
</evidence>
<feature type="compositionally biased region" description="Low complexity" evidence="12">
    <location>
        <begin position="556"/>
        <end position="574"/>
    </location>
</feature>
<feature type="transmembrane region" description="Helical" evidence="13">
    <location>
        <begin position="263"/>
        <end position="289"/>
    </location>
</feature>
<dbReference type="PROSITE" id="PS51384">
    <property type="entry name" value="FAD_FR"/>
    <property type="match status" value="1"/>
</dbReference>
<dbReference type="Pfam" id="PF01794">
    <property type="entry name" value="Ferric_reduct"/>
    <property type="match status" value="1"/>
</dbReference>
<dbReference type="SUPFAM" id="SSF63380">
    <property type="entry name" value="Riboflavin synthase domain-like"/>
    <property type="match status" value="1"/>
</dbReference>
<dbReference type="RefSeq" id="XP_025371387.1">
    <property type="nucleotide sequence ID" value="XM_025517296.1"/>
</dbReference>
<evidence type="ECO:0000256" key="3">
    <source>
        <dbReference type="ARBA" id="ARBA00022692"/>
    </source>
</evidence>
<proteinExistence type="predicted"/>
<dbReference type="InterPro" id="IPR013121">
    <property type="entry name" value="Fe_red_NAD-bd_6"/>
</dbReference>
<feature type="domain" description="FAD-binding FR-type" evidence="15">
    <location>
        <begin position="390"/>
        <end position="511"/>
    </location>
</feature>
<feature type="transmembrane region" description="Helical" evidence="13">
    <location>
        <begin position="519"/>
        <end position="537"/>
    </location>
</feature>
<feature type="transmembrane region" description="Helical" evidence="13">
    <location>
        <begin position="181"/>
        <end position="203"/>
    </location>
</feature>
<dbReference type="GO" id="GO:0016175">
    <property type="term" value="F:superoxide-generating NAD(P)H oxidase activity"/>
    <property type="evidence" value="ECO:0007669"/>
    <property type="project" value="TreeGrafter"/>
</dbReference>
<evidence type="ECO:0000313" key="16">
    <source>
        <dbReference type="EMBL" id="PWN44227.1"/>
    </source>
</evidence>
<organism evidence="16 17">
    <name type="scientific">Ceraceosorus guamensis</name>
    <dbReference type="NCBI Taxonomy" id="1522189"/>
    <lineage>
        <taxon>Eukaryota</taxon>
        <taxon>Fungi</taxon>
        <taxon>Dikarya</taxon>
        <taxon>Basidiomycota</taxon>
        <taxon>Ustilaginomycotina</taxon>
        <taxon>Exobasidiomycetes</taxon>
        <taxon>Ceraceosorales</taxon>
        <taxon>Ceraceosoraceae</taxon>
        <taxon>Ceraceosorus</taxon>
    </lineage>
</organism>
<dbReference type="PANTHER" id="PTHR11972:SF153">
    <property type="entry name" value="SUPEROXIDE-GENERATING NADPH OXIDASE HEAVY CHAIN SUBUNIT A"/>
    <property type="match status" value="1"/>
</dbReference>
<keyword evidence="4" id="KW-0274">FAD</keyword>
<dbReference type="Gene3D" id="3.40.50.80">
    <property type="entry name" value="Nucleotide-binding domain of ferredoxin-NADP reductase (FNR) module"/>
    <property type="match status" value="1"/>
</dbReference>
<dbReference type="GO" id="GO:0006811">
    <property type="term" value="P:monoatomic ion transport"/>
    <property type="evidence" value="ECO:0007669"/>
    <property type="project" value="UniProtKB-KW"/>
</dbReference>
<name>A0A316W2V5_9BASI</name>
<evidence type="ECO:0000256" key="10">
    <source>
        <dbReference type="ARBA" id="ARBA00023065"/>
    </source>
</evidence>
<evidence type="ECO:0000256" key="1">
    <source>
        <dbReference type="ARBA" id="ARBA00004141"/>
    </source>
</evidence>
<feature type="transmembrane region" description="Helical" evidence="13">
    <location>
        <begin position="223"/>
        <end position="242"/>
    </location>
</feature>
<protein>
    <recommendedName>
        <fullName evidence="18">FAD-binding FR-type domain-containing protein</fullName>
    </recommendedName>
</protein>
<sequence length="780" mass="88194">MPDPSKRPLSDDELEKLFDELDHSKDGYVTFQELETQFLRVHDELVPAPKEHHLTHPNRLGRASHAKTKSAPPPSRTESEQTKVDNAGTAGSGGKNVASSDQEKRAQADRNDLHDFLYSLLPRDADRVSKADFKKLVSTWDLPSQEHTDEAEEMRKDQEWSRRLSWTRSLRAHWSVEGPRYAFLAFVTLCLIAFGLWQCLEYVTNAEARAALGWGVIMAKTSAGALYPSLFFMILSMSRWLLTLLRRFYWLSRFIDSDLHQAFHIYMSILSLSLATLHAIGHLTGSFIFGSRRNPEAQDALQTYLGDERRRYIDYVRSLPGWTGLTSFGIFWLIALMSMPAVRKRAFELFQLAHLLMFPMFGLLAAHGTARLLQAPMLGYWLVFPVLLVLCERSLRLIRGFIPIPARLTRVDEGTVSVTMSKTNGRGWNYQPGQYIMLQVPAVSRWQWHPFTISGVVKDKLQVHIKLEGSWTSALADLADKIAAEAGEREPKDGVDISVGLDGPFGAPAQRFYTYQKSIIIGAGIGVTPFSAILLHLEQELTSKGDPWQLSRRRSSFQSISRSMSRIPSRLSRPNSRSGSERQVGQAERGLSAQAQGMALSRASTHHQAQEGQKSGPDRRVDFHWIVRDKDQLLWLSTLLNRCSRLADQTRTSGELELNIHPHITAKRKSLSTLVFRALLDRHRTKSHPYSALTGLRSRSEFGRPELGQGGILDQFDEDLCKAGNQAWPAGTDKRNRKVGVFFCGPPVIGRQIADRVHQLNVENRAKGTYIRYVFHVEVF</sequence>
<dbReference type="InterPro" id="IPR050369">
    <property type="entry name" value="RBOH/FRE"/>
</dbReference>
<evidence type="ECO:0000256" key="13">
    <source>
        <dbReference type="SAM" id="Phobius"/>
    </source>
</evidence>
<evidence type="ECO:0008006" key="18">
    <source>
        <dbReference type="Google" id="ProtNLM"/>
    </source>
</evidence>
<keyword evidence="2" id="KW-0285">Flavoprotein</keyword>
<comment type="subcellular location">
    <subcellularLocation>
        <location evidence="1">Membrane</location>
        <topology evidence="1">Multi-pass membrane protein</topology>
    </subcellularLocation>
</comment>
<evidence type="ECO:0000256" key="4">
    <source>
        <dbReference type="ARBA" id="ARBA00022827"/>
    </source>
</evidence>
<dbReference type="InterPro" id="IPR002048">
    <property type="entry name" value="EF_hand_dom"/>
</dbReference>
<keyword evidence="10" id="KW-0406">Ion transport</keyword>
<dbReference type="Gene3D" id="2.40.30.10">
    <property type="entry name" value="Translation factors"/>
    <property type="match status" value="1"/>
</dbReference>
<keyword evidence="11 13" id="KW-0472">Membrane</keyword>
<keyword evidence="3 13" id="KW-0812">Transmembrane</keyword>
<gene>
    <name evidence="16" type="ORF">IE81DRAFT_38574</name>
</gene>
<dbReference type="EMBL" id="KZ819363">
    <property type="protein sequence ID" value="PWN44227.1"/>
    <property type="molecule type" value="Genomic_DNA"/>
</dbReference>
<dbReference type="PROSITE" id="PS50222">
    <property type="entry name" value="EF_HAND_2"/>
    <property type="match status" value="1"/>
</dbReference>
<dbReference type="GO" id="GO:0006952">
    <property type="term" value="P:defense response"/>
    <property type="evidence" value="ECO:0007669"/>
    <property type="project" value="TreeGrafter"/>
</dbReference>
<feature type="transmembrane region" description="Helical" evidence="13">
    <location>
        <begin position="319"/>
        <end position="337"/>
    </location>
</feature>
<dbReference type="InterPro" id="IPR018247">
    <property type="entry name" value="EF_Hand_1_Ca_BS"/>
</dbReference>
<dbReference type="PROSITE" id="PS00018">
    <property type="entry name" value="EF_HAND_1"/>
    <property type="match status" value="1"/>
</dbReference>
<dbReference type="InParanoid" id="A0A316W2V5"/>
<dbReference type="Proteomes" id="UP000245783">
    <property type="component" value="Unassembled WGS sequence"/>
</dbReference>
<evidence type="ECO:0000259" key="14">
    <source>
        <dbReference type="PROSITE" id="PS50222"/>
    </source>
</evidence>
<keyword evidence="8 13" id="KW-1133">Transmembrane helix</keyword>
<dbReference type="OrthoDB" id="167398at2759"/>
<evidence type="ECO:0000256" key="2">
    <source>
        <dbReference type="ARBA" id="ARBA00022630"/>
    </source>
</evidence>
<feature type="domain" description="EF-hand" evidence="14">
    <location>
        <begin position="9"/>
        <end position="44"/>
    </location>
</feature>
<dbReference type="PANTHER" id="PTHR11972">
    <property type="entry name" value="NADPH OXIDASE"/>
    <property type="match status" value="1"/>
</dbReference>
<dbReference type="GO" id="GO:0005509">
    <property type="term" value="F:calcium ion binding"/>
    <property type="evidence" value="ECO:0007669"/>
    <property type="project" value="InterPro"/>
</dbReference>
<evidence type="ECO:0000256" key="8">
    <source>
        <dbReference type="ARBA" id="ARBA00022989"/>
    </source>
</evidence>
<feature type="compositionally biased region" description="Polar residues" evidence="12">
    <location>
        <begin position="602"/>
        <end position="613"/>
    </location>
</feature>
<dbReference type="CDD" id="cd06186">
    <property type="entry name" value="NOX_Duox_like_FAD_NADP"/>
    <property type="match status" value="1"/>
</dbReference>
<dbReference type="InterPro" id="IPR013112">
    <property type="entry name" value="FAD-bd_8"/>
</dbReference>
<dbReference type="InterPro" id="IPR039261">
    <property type="entry name" value="FNR_nucleotide-bd"/>
</dbReference>
<evidence type="ECO:0000256" key="12">
    <source>
        <dbReference type="SAM" id="MobiDB-lite"/>
    </source>
</evidence>
<dbReference type="AlphaFoldDB" id="A0A316W2V5"/>
<evidence type="ECO:0000259" key="15">
    <source>
        <dbReference type="PROSITE" id="PS51384"/>
    </source>
</evidence>
<evidence type="ECO:0000313" key="17">
    <source>
        <dbReference type="Proteomes" id="UP000245783"/>
    </source>
</evidence>
<dbReference type="InterPro" id="IPR013130">
    <property type="entry name" value="Fe3_Rdtase_TM_dom"/>
</dbReference>
<feature type="region of interest" description="Disordered" evidence="12">
    <location>
        <begin position="552"/>
        <end position="617"/>
    </location>
</feature>
<dbReference type="InterPro" id="IPR011992">
    <property type="entry name" value="EF-hand-dom_pair"/>
</dbReference>
<keyword evidence="17" id="KW-1185">Reference proteome</keyword>
<dbReference type="InterPro" id="IPR017938">
    <property type="entry name" value="Riboflavin_synthase-like_b-brl"/>
</dbReference>
<dbReference type="Pfam" id="PF08022">
    <property type="entry name" value="FAD_binding_8"/>
    <property type="match status" value="1"/>
</dbReference>
<accession>A0A316W2V5</accession>
<feature type="region of interest" description="Disordered" evidence="12">
    <location>
        <begin position="49"/>
        <end position="106"/>
    </location>
</feature>
<reference evidence="16 17" key="1">
    <citation type="journal article" date="2018" name="Mol. Biol. Evol.">
        <title>Broad Genomic Sampling Reveals a Smut Pathogenic Ancestry of the Fungal Clade Ustilaginomycotina.</title>
        <authorList>
            <person name="Kijpornyongpan T."/>
            <person name="Mondo S.J."/>
            <person name="Barry K."/>
            <person name="Sandor L."/>
            <person name="Lee J."/>
            <person name="Lipzen A."/>
            <person name="Pangilinan J."/>
            <person name="LaButti K."/>
            <person name="Hainaut M."/>
            <person name="Henrissat B."/>
            <person name="Grigoriev I.V."/>
            <person name="Spatafora J.W."/>
            <person name="Aime M.C."/>
        </authorList>
    </citation>
    <scope>NUCLEOTIDE SEQUENCE [LARGE SCALE GENOMIC DNA]</scope>
    <source>
        <strain evidence="16 17">MCA 4658</strain>
    </source>
</reference>
<evidence type="ECO:0000256" key="11">
    <source>
        <dbReference type="ARBA" id="ARBA00023136"/>
    </source>
</evidence>
<dbReference type="SUPFAM" id="SSF47473">
    <property type="entry name" value="EF-hand"/>
    <property type="match status" value="1"/>
</dbReference>
<keyword evidence="10" id="KW-0813">Transport</keyword>
<keyword evidence="6" id="KW-0521">NADP</keyword>
<evidence type="ECO:0000256" key="5">
    <source>
        <dbReference type="ARBA" id="ARBA00022837"/>
    </source>
</evidence>
<keyword evidence="7" id="KW-0249">Electron transport</keyword>
<keyword evidence="5" id="KW-0106">Calcium</keyword>
<evidence type="ECO:0000256" key="7">
    <source>
        <dbReference type="ARBA" id="ARBA00022982"/>
    </source>
</evidence>
<keyword evidence="9" id="KW-0560">Oxidoreductase</keyword>
<dbReference type="GO" id="GO:0042554">
    <property type="term" value="P:superoxide anion generation"/>
    <property type="evidence" value="ECO:0007669"/>
    <property type="project" value="TreeGrafter"/>
</dbReference>
<dbReference type="STRING" id="1522189.A0A316W2V5"/>
<dbReference type="SUPFAM" id="SSF52343">
    <property type="entry name" value="Ferredoxin reductase-like, C-terminal NADP-linked domain"/>
    <property type="match status" value="1"/>
</dbReference>
<dbReference type="InterPro" id="IPR017927">
    <property type="entry name" value="FAD-bd_FR_type"/>
</dbReference>
<dbReference type="Pfam" id="PF08030">
    <property type="entry name" value="NAD_binding_6"/>
    <property type="match status" value="1"/>
</dbReference>
<dbReference type="GeneID" id="37039166"/>
<dbReference type="GO" id="GO:0043020">
    <property type="term" value="C:NADPH oxidase complex"/>
    <property type="evidence" value="ECO:0007669"/>
    <property type="project" value="TreeGrafter"/>
</dbReference>